<reference evidence="1" key="1">
    <citation type="submission" date="2021-05" db="EMBL/GenBank/DDBJ databases">
        <authorList>
            <person name="Pan Q."/>
            <person name="Jouanno E."/>
            <person name="Zahm M."/>
            <person name="Klopp C."/>
            <person name="Cabau C."/>
            <person name="Louis A."/>
            <person name="Berthelot C."/>
            <person name="Parey E."/>
            <person name="Roest Crollius H."/>
            <person name="Montfort J."/>
            <person name="Robinson-Rechavi M."/>
            <person name="Bouchez O."/>
            <person name="Lampietro C."/>
            <person name="Lopez Roques C."/>
            <person name="Donnadieu C."/>
            <person name="Postlethwait J."/>
            <person name="Bobe J."/>
            <person name="Dillon D."/>
            <person name="Chandos A."/>
            <person name="von Hippel F."/>
            <person name="Guiguen Y."/>
        </authorList>
    </citation>
    <scope>NUCLEOTIDE SEQUENCE</scope>
    <source>
        <strain evidence="1">YG-Jan2019</strain>
    </source>
</reference>
<accession>A0ACC2GX66</accession>
<evidence type="ECO:0000313" key="1">
    <source>
        <dbReference type="EMBL" id="KAJ8008046.1"/>
    </source>
</evidence>
<gene>
    <name evidence="1" type="ORF">DPEC_G00100710</name>
</gene>
<dbReference type="Proteomes" id="UP001157502">
    <property type="component" value="Chromosome 8"/>
</dbReference>
<organism evidence="1 2">
    <name type="scientific">Dallia pectoralis</name>
    <name type="common">Alaska blackfish</name>
    <dbReference type="NCBI Taxonomy" id="75939"/>
    <lineage>
        <taxon>Eukaryota</taxon>
        <taxon>Metazoa</taxon>
        <taxon>Chordata</taxon>
        <taxon>Craniata</taxon>
        <taxon>Vertebrata</taxon>
        <taxon>Euteleostomi</taxon>
        <taxon>Actinopterygii</taxon>
        <taxon>Neopterygii</taxon>
        <taxon>Teleostei</taxon>
        <taxon>Protacanthopterygii</taxon>
        <taxon>Esociformes</taxon>
        <taxon>Umbridae</taxon>
        <taxon>Dallia</taxon>
    </lineage>
</organism>
<keyword evidence="2" id="KW-1185">Reference proteome</keyword>
<dbReference type="EMBL" id="CM055735">
    <property type="protein sequence ID" value="KAJ8008046.1"/>
    <property type="molecule type" value="Genomic_DNA"/>
</dbReference>
<protein>
    <submittedName>
        <fullName evidence="1">Uncharacterized protein</fullName>
    </submittedName>
</protein>
<name>A0ACC2GX66_DALPE</name>
<evidence type="ECO:0000313" key="2">
    <source>
        <dbReference type="Proteomes" id="UP001157502"/>
    </source>
</evidence>
<sequence length="91" mass="9572">MSPTCLGTTQHATSIGSGPSNSYLQMGPLQAHCLGRRKTGLSSDSQTGQQSPSNATARQRVQRDPVDWIRGSEGKDQDPGGISGRGSCEEI</sequence>
<proteinExistence type="predicted"/>
<comment type="caution">
    <text evidence="1">The sequence shown here is derived from an EMBL/GenBank/DDBJ whole genome shotgun (WGS) entry which is preliminary data.</text>
</comment>